<keyword evidence="1" id="KW-0560">Oxidoreductase</keyword>
<dbReference type="PANTHER" id="PTHR14239">
    <property type="entry name" value="DUDULIN-RELATED"/>
    <property type="match status" value="1"/>
</dbReference>
<dbReference type="InterPro" id="IPR006311">
    <property type="entry name" value="TAT_signal"/>
</dbReference>
<gene>
    <name evidence="3" type="ORF">C7I85_04450</name>
</gene>
<feature type="domain" description="Pyrroline-5-carboxylate reductase catalytic N-terminal" evidence="2">
    <location>
        <begin position="48"/>
        <end position="138"/>
    </location>
</feature>
<evidence type="ECO:0000256" key="1">
    <source>
        <dbReference type="ARBA" id="ARBA00023002"/>
    </source>
</evidence>
<dbReference type="Proteomes" id="UP000240653">
    <property type="component" value="Unassembled WGS sequence"/>
</dbReference>
<sequence>MPRQESTETVSILRENGIKRRTVLSAGAALILGMVVRPLRAGAQGKLRIGVIGSGHIGSTVGTLWVKAGHPVLFSSRHPNELREFVAGLGELAKAGTVEQAIAFGDVLFVAVPYGALPEIGRDYGAAMKGKIVLDACNAIARRDGVAIVTEVERNGIGLVSQKYLAGTRLVRAFNTLNYKVLASEANRSPPKLAIPIAGDDDEAVQTAAGLVRDAGFDPVVVGKLADARSFQQGGPGYGQQVSAAELKRKLSLP</sequence>
<comment type="caution">
    <text evidence="3">The sequence shown here is derived from an EMBL/GenBank/DDBJ whole genome shotgun (WGS) entry which is preliminary data.</text>
</comment>
<evidence type="ECO:0000313" key="4">
    <source>
        <dbReference type="Proteomes" id="UP000240653"/>
    </source>
</evidence>
<dbReference type="InterPro" id="IPR051267">
    <property type="entry name" value="STEAP_metalloreductase"/>
</dbReference>
<dbReference type="InterPro" id="IPR036291">
    <property type="entry name" value="NAD(P)-bd_dom_sf"/>
</dbReference>
<dbReference type="Pfam" id="PF03807">
    <property type="entry name" value="F420_oxidored"/>
    <property type="match status" value="1"/>
</dbReference>
<dbReference type="OrthoDB" id="7557417at2"/>
<reference evidence="3 4" key="1">
    <citation type="submission" date="2018-03" db="EMBL/GenBank/DDBJ databases">
        <title>The draft genome of Mesorhizobium soli JCM 19897.</title>
        <authorList>
            <person name="Li L."/>
            <person name="Liu L."/>
            <person name="Liang L."/>
            <person name="Wang T."/>
            <person name="Zhang X."/>
        </authorList>
    </citation>
    <scope>NUCLEOTIDE SEQUENCE [LARGE SCALE GENOMIC DNA]</scope>
    <source>
        <strain evidence="3 4">JCM 19897</strain>
    </source>
</reference>
<dbReference type="PANTHER" id="PTHR14239:SF10">
    <property type="entry name" value="REDUCTASE"/>
    <property type="match status" value="1"/>
</dbReference>
<keyword evidence="4" id="KW-1185">Reference proteome</keyword>
<organism evidence="3 4">
    <name type="scientific">Pseudaminobacter soli</name>
    <name type="common">ex Li et al. 2025</name>
    <dbReference type="NCBI Taxonomy" id="1295366"/>
    <lineage>
        <taxon>Bacteria</taxon>
        <taxon>Pseudomonadati</taxon>
        <taxon>Pseudomonadota</taxon>
        <taxon>Alphaproteobacteria</taxon>
        <taxon>Hyphomicrobiales</taxon>
        <taxon>Phyllobacteriaceae</taxon>
        <taxon>Pseudaminobacter</taxon>
    </lineage>
</organism>
<dbReference type="Gene3D" id="3.40.50.720">
    <property type="entry name" value="NAD(P)-binding Rossmann-like Domain"/>
    <property type="match status" value="1"/>
</dbReference>
<protein>
    <submittedName>
        <fullName evidence="3">NADP oxidoreductase</fullName>
    </submittedName>
</protein>
<evidence type="ECO:0000259" key="2">
    <source>
        <dbReference type="Pfam" id="PF03807"/>
    </source>
</evidence>
<proteinExistence type="predicted"/>
<dbReference type="GO" id="GO:0016491">
    <property type="term" value="F:oxidoreductase activity"/>
    <property type="evidence" value="ECO:0007669"/>
    <property type="project" value="UniProtKB-KW"/>
</dbReference>
<dbReference type="AlphaFoldDB" id="A0A2P7SK22"/>
<accession>A0A2P7SK22</accession>
<dbReference type="EMBL" id="PXYL01000002">
    <property type="protein sequence ID" value="PSJ62842.1"/>
    <property type="molecule type" value="Genomic_DNA"/>
</dbReference>
<dbReference type="InterPro" id="IPR028939">
    <property type="entry name" value="P5C_Rdtase_cat_N"/>
</dbReference>
<dbReference type="PROSITE" id="PS51318">
    <property type="entry name" value="TAT"/>
    <property type="match status" value="1"/>
</dbReference>
<evidence type="ECO:0000313" key="3">
    <source>
        <dbReference type="EMBL" id="PSJ62842.1"/>
    </source>
</evidence>
<dbReference type="RefSeq" id="WP_106722744.1">
    <property type="nucleotide sequence ID" value="NZ_PXYL01000002.1"/>
</dbReference>
<dbReference type="SUPFAM" id="SSF51735">
    <property type="entry name" value="NAD(P)-binding Rossmann-fold domains"/>
    <property type="match status" value="1"/>
</dbReference>
<name>A0A2P7SK22_9HYPH</name>